<accession>A0AA88DN47</accession>
<dbReference type="EMBL" id="BTGU01000073">
    <property type="protein sequence ID" value="GMN57854.1"/>
    <property type="molecule type" value="Genomic_DNA"/>
</dbReference>
<keyword evidence="2" id="KW-1185">Reference proteome</keyword>
<organism evidence="1 2">
    <name type="scientific">Ficus carica</name>
    <name type="common">Common fig</name>
    <dbReference type="NCBI Taxonomy" id="3494"/>
    <lineage>
        <taxon>Eukaryota</taxon>
        <taxon>Viridiplantae</taxon>
        <taxon>Streptophyta</taxon>
        <taxon>Embryophyta</taxon>
        <taxon>Tracheophyta</taxon>
        <taxon>Spermatophyta</taxon>
        <taxon>Magnoliopsida</taxon>
        <taxon>eudicotyledons</taxon>
        <taxon>Gunneridae</taxon>
        <taxon>Pentapetalae</taxon>
        <taxon>rosids</taxon>
        <taxon>fabids</taxon>
        <taxon>Rosales</taxon>
        <taxon>Moraceae</taxon>
        <taxon>Ficeae</taxon>
        <taxon>Ficus</taxon>
    </lineage>
</organism>
<sequence length="84" mass="9494">MRSFAKPPSRSEIHSRSNLPVDVRSKVRHWPDKNDNLKRGDGLLANLIFVPGRSKMLPQRKIGRVAGKRLASQPSLSFIAVLHR</sequence>
<evidence type="ECO:0000313" key="1">
    <source>
        <dbReference type="EMBL" id="GMN57854.1"/>
    </source>
</evidence>
<dbReference type="AlphaFoldDB" id="A0AA88DN47"/>
<comment type="caution">
    <text evidence="1">The sequence shown here is derived from an EMBL/GenBank/DDBJ whole genome shotgun (WGS) entry which is preliminary data.</text>
</comment>
<proteinExistence type="predicted"/>
<name>A0AA88DN47_FICCA</name>
<gene>
    <name evidence="1" type="ORF">TIFTF001_026960</name>
</gene>
<dbReference type="Proteomes" id="UP001187192">
    <property type="component" value="Unassembled WGS sequence"/>
</dbReference>
<evidence type="ECO:0000313" key="2">
    <source>
        <dbReference type="Proteomes" id="UP001187192"/>
    </source>
</evidence>
<reference evidence="1" key="1">
    <citation type="submission" date="2023-07" db="EMBL/GenBank/DDBJ databases">
        <title>draft genome sequence of fig (Ficus carica).</title>
        <authorList>
            <person name="Takahashi T."/>
            <person name="Nishimura K."/>
        </authorList>
    </citation>
    <scope>NUCLEOTIDE SEQUENCE</scope>
</reference>
<protein>
    <submittedName>
        <fullName evidence="1">Uncharacterized protein</fullName>
    </submittedName>
</protein>